<feature type="domain" description="Major facilitator superfamily (MFS) profile" evidence="8">
    <location>
        <begin position="218"/>
        <end position="411"/>
    </location>
</feature>
<organism evidence="9 10">
    <name type="scientific">Staphylococcus kloosii</name>
    <dbReference type="NCBI Taxonomy" id="29384"/>
    <lineage>
        <taxon>Bacteria</taxon>
        <taxon>Bacillati</taxon>
        <taxon>Bacillota</taxon>
        <taxon>Bacilli</taxon>
        <taxon>Bacillales</taxon>
        <taxon>Staphylococcaceae</taxon>
        <taxon>Staphylococcus</taxon>
    </lineage>
</organism>
<dbReference type="GO" id="GO:0005886">
    <property type="term" value="C:plasma membrane"/>
    <property type="evidence" value="ECO:0007669"/>
    <property type="project" value="UniProtKB-SubCell"/>
</dbReference>
<evidence type="ECO:0000256" key="5">
    <source>
        <dbReference type="ARBA" id="ARBA00022989"/>
    </source>
</evidence>
<dbReference type="Proteomes" id="UP000075418">
    <property type="component" value="Unassembled WGS sequence"/>
</dbReference>
<evidence type="ECO:0000256" key="2">
    <source>
        <dbReference type="ARBA" id="ARBA00022448"/>
    </source>
</evidence>
<evidence type="ECO:0000256" key="3">
    <source>
        <dbReference type="ARBA" id="ARBA00022475"/>
    </source>
</evidence>
<proteinExistence type="predicted"/>
<dbReference type="AlphaFoldDB" id="A0A151A767"/>
<keyword evidence="5 7" id="KW-1133">Transmembrane helix</keyword>
<dbReference type="InterPro" id="IPR036259">
    <property type="entry name" value="MFS_trans_sf"/>
</dbReference>
<feature type="transmembrane region" description="Helical" evidence="7">
    <location>
        <begin position="218"/>
        <end position="241"/>
    </location>
</feature>
<dbReference type="Gene3D" id="1.20.1250.20">
    <property type="entry name" value="MFS general substrate transporter like domains"/>
    <property type="match status" value="1"/>
</dbReference>
<dbReference type="PANTHER" id="PTHR23517">
    <property type="entry name" value="RESISTANCE PROTEIN MDTM, PUTATIVE-RELATED-RELATED"/>
    <property type="match status" value="1"/>
</dbReference>
<feature type="transmembrane region" description="Helical" evidence="7">
    <location>
        <begin position="261"/>
        <end position="282"/>
    </location>
</feature>
<feature type="transmembrane region" description="Helical" evidence="7">
    <location>
        <begin position="294"/>
        <end position="309"/>
    </location>
</feature>
<dbReference type="GO" id="GO:0022857">
    <property type="term" value="F:transmembrane transporter activity"/>
    <property type="evidence" value="ECO:0007669"/>
    <property type="project" value="InterPro"/>
</dbReference>
<comment type="subcellular location">
    <subcellularLocation>
        <location evidence="1">Cell membrane</location>
        <topology evidence="1">Multi-pass membrane protein</topology>
    </subcellularLocation>
</comment>
<evidence type="ECO:0000256" key="6">
    <source>
        <dbReference type="ARBA" id="ARBA00023136"/>
    </source>
</evidence>
<keyword evidence="2" id="KW-0813">Transport</keyword>
<feature type="domain" description="Major facilitator superfamily (MFS) profile" evidence="8">
    <location>
        <begin position="1"/>
        <end position="187"/>
    </location>
</feature>
<name>A0A151A767_9STAP</name>
<dbReference type="Pfam" id="PF07690">
    <property type="entry name" value="MFS_1"/>
    <property type="match status" value="1"/>
</dbReference>
<dbReference type="InterPro" id="IPR020846">
    <property type="entry name" value="MFS_dom"/>
</dbReference>
<dbReference type="PROSITE" id="PS50850">
    <property type="entry name" value="MFS"/>
    <property type="match status" value="2"/>
</dbReference>
<sequence length="411" mass="46611">MGRFFTLSTTLKTRLLADFVLIIASQAIMPFIALYLTNKVNAVFAGTFLIINIIVGFMVTFIGGYIGDNLSRKKVLNWAHILYAVSLIILSITVTMDGVGLVIFCIVIFLFELLFAASEPIFEAAVMDAIYEEVREYVYQLMYWMFNIGTAIGMMLGALLYLSHKRLLFILFLVAMLISWYLFAKFYHVGQVFKQKDDLTSKLKHFLQSYHVVIKDKYYMILTLGYLMVMMAELSLNSYVVVRLKKQFEPFQLLGFTVDGVRMFTLIMIINTVVVATLTFTVNKMIASTSKKDVFKIGIVLYTLGYAILTSANNVWVLCLFAIIATLGELIYSPIQNARRFLMIPNDQRSTYATFNMVSNNGAQILARFGLILGAFLAPWMMSIYVAAVVLIGFILLYYALFMNPNIDESS</sequence>
<feature type="transmembrane region" description="Helical" evidence="7">
    <location>
        <begin position="15"/>
        <end position="36"/>
    </location>
</feature>
<dbReference type="InterPro" id="IPR050171">
    <property type="entry name" value="MFS_Transporters"/>
</dbReference>
<dbReference type="SUPFAM" id="SSF103473">
    <property type="entry name" value="MFS general substrate transporter"/>
    <property type="match status" value="1"/>
</dbReference>
<feature type="transmembrane region" description="Helical" evidence="7">
    <location>
        <begin position="101"/>
        <end position="122"/>
    </location>
</feature>
<gene>
    <name evidence="9" type="ORF">A0131_09275</name>
</gene>
<dbReference type="RefSeq" id="WP_061855113.1">
    <property type="nucleotide sequence ID" value="NZ_LUGM01000002.1"/>
</dbReference>
<evidence type="ECO:0000313" key="9">
    <source>
        <dbReference type="EMBL" id="KYH14960.1"/>
    </source>
</evidence>
<feature type="transmembrane region" description="Helical" evidence="7">
    <location>
        <begin position="75"/>
        <end position="95"/>
    </location>
</feature>
<evidence type="ECO:0000313" key="10">
    <source>
        <dbReference type="Proteomes" id="UP000075418"/>
    </source>
</evidence>
<dbReference type="PANTHER" id="PTHR23517:SF3">
    <property type="entry name" value="INTEGRAL MEMBRANE TRANSPORT PROTEIN"/>
    <property type="match status" value="1"/>
</dbReference>
<comment type="caution">
    <text evidence="9">The sequence shown here is derived from an EMBL/GenBank/DDBJ whole genome shotgun (WGS) entry which is preliminary data.</text>
</comment>
<evidence type="ECO:0000259" key="8">
    <source>
        <dbReference type="PROSITE" id="PS50850"/>
    </source>
</evidence>
<dbReference type="EMBL" id="LUGM01000002">
    <property type="protein sequence ID" value="KYH14960.1"/>
    <property type="molecule type" value="Genomic_DNA"/>
</dbReference>
<feature type="transmembrane region" description="Helical" evidence="7">
    <location>
        <begin position="42"/>
        <end position="63"/>
    </location>
</feature>
<keyword evidence="3" id="KW-1003">Cell membrane</keyword>
<feature type="transmembrane region" description="Helical" evidence="7">
    <location>
        <begin position="168"/>
        <end position="187"/>
    </location>
</feature>
<feature type="transmembrane region" description="Helical" evidence="7">
    <location>
        <begin position="384"/>
        <end position="402"/>
    </location>
</feature>
<evidence type="ECO:0000256" key="1">
    <source>
        <dbReference type="ARBA" id="ARBA00004651"/>
    </source>
</evidence>
<evidence type="ECO:0000256" key="4">
    <source>
        <dbReference type="ARBA" id="ARBA00022692"/>
    </source>
</evidence>
<feature type="transmembrane region" description="Helical" evidence="7">
    <location>
        <begin position="143"/>
        <end position="162"/>
    </location>
</feature>
<keyword evidence="4 7" id="KW-0812">Transmembrane</keyword>
<dbReference type="InterPro" id="IPR011701">
    <property type="entry name" value="MFS"/>
</dbReference>
<evidence type="ECO:0000256" key="7">
    <source>
        <dbReference type="SAM" id="Phobius"/>
    </source>
</evidence>
<accession>A0A151A767</accession>
<keyword evidence="6 7" id="KW-0472">Membrane</keyword>
<protein>
    <submittedName>
        <fullName evidence="9">MFS transporter permease</fullName>
    </submittedName>
</protein>
<reference evidence="9 10" key="1">
    <citation type="submission" date="2016-02" db="EMBL/GenBank/DDBJ databases">
        <title>Draft genome sequence of hydrocarbon degrading Staphylococcus saprophyticus Strain CNV2, isolated from crude-oil contaminated soil from Noonmati Oil Refinery, Guwahati, Assam, India.</title>
        <authorList>
            <person name="Mukherjee A."/>
            <person name="Chettri B."/>
            <person name="Langpoklakpam J."/>
            <person name="Singh A.K."/>
            <person name="Chattopadhyay D.J."/>
        </authorList>
    </citation>
    <scope>NUCLEOTIDE SEQUENCE [LARGE SCALE GENOMIC DNA]</scope>
    <source>
        <strain evidence="9 10">CNV2</strain>
    </source>
</reference>